<comment type="caution">
    <text evidence="2">The sequence shown here is derived from an EMBL/GenBank/DDBJ whole genome shotgun (WGS) entry which is preliminary data.</text>
</comment>
<dbReference type="OrthoDB" id="9777133at2"/>
<dbReference type="HAMAP" id="MF_00652">
    <property type="entry name" value="UPF0246"/>
    <property type="match status" value="1"/>
</dbReference>
<dbReference type="Pfam" id="PF03883">
    <property type="entry name" value="H2O2_YaaD"/>
    <property type="match status" value="1"/>
</dbReference>
<proteinExistence type="inferred from homology"/>
<sequence length="267" mass="30045">MKIVLSPAKALDYTAPAVEVPATLPAFPEQTRQLVDILRGYDEVALSGLMSISAALSRENVARYQRFSDTFDDTNSRPALFAFDGDVYDGMAARTLTRAEAERANGLVRILSGLYGVLRPFDRMQPYRLEMGTKLPNSAGKDLYAFWRERITATLNETLAGDSTPVLINLASDEYFSAVDSKKLDHPIIKVVFEEWRDDAKSPEGGKWKIISFNAKRARGLMTRYAIDIDAQRPDQLLAFDRDGYRLDESASTDSKYVFRRKDWPPA</sequence>
<evidence type="ECO:0000313" key="2">
    <source>
        <dbReference type="EMBL" id="RRN46053.1"/>
    </source>
</evidence>
<dbReference type="PANTHER" id="PTHR30283">
    <property type="entry name" value="PEROXIDE STRESS RESPONSE PROTEIN YAAA"/>
    <property type="match status" value="1"/>
</dbReference>
<dbReference type="Proteomes" id="UP000270261">
    <property type="component" value="Unassembled WGS sequence"/>
</dbReference>
<dbReference type="RefSeq" id="WP_125095480.1">
    <property type="nucleotide sequence ID" value="NZ_RRUE01000001.1"/>
</dbReference>
<dbReference type="InterPro" id="IPR005583">
    <property type="entry name" value="YaaA"/>
</dbReference>
<evidence type="ECO:0000313" key="3">
    <source>
        <dbReference type="Proteomes" id="UP000270261"/>
    </source>
</evidence>
<organism evidence="2 3">
    <name type="scientific">Lautropia dentalis</name>
    <dbReference type="NCBI Taxonomy" id="2490857"/>
    <lineage>
        <taxon>Bacteria</taxon>
        <taxon>Pseudomonadati</taxon>
        <taxon>Pseudomonadota</taxon>
        <taxon>Betaproteobacteria</taxon>
        <taxon>Burkholderiales</taxon>
        <taxon>Burkholderiaceae</taxon>
        <taxon>Lautropia</taxon>
    </lineage>
</organism>
<dbReference type="NCBIfam" id="NF002542">
    <property type="entry name" value="PRK02101.1-3"/>
    <property type="match status" value="1"/>
</dbReference>
<reference evidence="2 3" key="1">
    <citation type="submission" date="2018-11" db="EMBL/GenBank/DDBJ databases">
        <title>Genome sequencing of Lautropia sp. KCOM 2505 (= ChDC F240).</title>
        <authorList>
            <person name="Kook J.-K."/>
            <person name="Park S.-N."/>
            <person name="Lim Y.K."/>
        </authorList>
    </citation>
    <scope>NUCLEOTIDE SEQUENCE [LARGE SCALE GENOMIC DNA]</scope>
    <source>
        <strain evidence="2 3">KCOM 2505</strain>
    </source>
</reference>
<dbReference type="AlphaFoldDB" id="A0A3R8LQ81"/>
<evidence type="ECO:0000256" key="1">
    <source>
        <dbReference type="HAMAP-Rule" id="MF_00652"/>
    </source>
</evidence>
<name>A0A3R8LQ81_9BURK</name>
<accession>A0A3R8LQ81</accession>
<dbReference type="EMBL" id="RRUE01000001">
    <property type="protein sequence ID" value="RRN46053.1"/>
    <property type="molecule type" value="Genomic_DNA"/>
</dbReference>
<keyword evidence="3" id="KW-1185">Reference proteome</keyword>
<dbReference type="PANTHER" id="PTHR30283:SF4">
    <property type="entry name" value="PEROXIDE STRESS RESISTANCE PROTEIN YAAA"/>
    <property type="match status" value="1"/>
</dbReference>
<dbReference type="GO" id="GO:0005829">
    <property type="term" value="C:cytosol"/>
    <property type="evidence" value="ECO:0007669"/>
    <property type="project" value="TreeGrafter"/>
</dbReference>
<protein>
    <recommendedName>
        <fullName evidence="1">UPF0246 protein EHV23_03085</fullName>
    </recommendedName>
</protein>
<dbReference type="GO" id="GO:0033194">
    <property type="term" value="P:response to hydroperoxide"/>
    <property type="evidence" value="ECO:0007669"/>
    <property type="project" value="TreeGrafter"/>
</dbReference>
<gene>
    <name evidence="2" type="primary">yaaA</name>
    <name evidence="2" type="ORF">EHV23_03085</name>
</gene>
<comment type="similarity">
    <text evidence="1">Belongs to the UPF0246 family.</text>
</comment>